<organism evidence="2 3">
    <name type="scientific">Mucilaginibacter polytrichastri</name>
    <dbReference type="NCBI Taxonomy" id="1302689"/>
    <lineage>
        <taxon>Bacteria</taxon>
        <taxon>Pseudomonadati</taxon>
        <taxon>Bacteroidota</taxon>
        <taxon>Sphingobacteriia</taxon>
        <taxon>Sphingobacteriales</taxon>
        <taxon>Sphingobacteriaceae</taxon>
        <taxon>Mucilaginibacter</taxon>
    </lineage>
</organism>
<dbReference type="PROSITE" id="PS51186">
    <property type="entry name" value="GNAT"/>
    <property type="match status" value="1"/>
</dbReference>
<dbReference type="Pfam" id="PF13673">
    <property type="entry name" value="Acetyltransf_10"/>
    <property type="match status" value="1"/>
</dbReference>
<dbReference type="GO" id="GO:0016747">
    <property type="term" value="F:acyltransferase activity, transferring groups other than amino-acyl groups"/>
    <property type="evidence" value="ECO:0007669"/>
    <property type="project" value="InterPro"/>
</dbReference>
<dbReference type="STRING" id="1302689.RG47T_2167"/>
<dbReference type="InterPro" id="IPR000182">
    <property type="entry name" value="GNAT_dom"/>
</dbReference>
<gene>
    <name evidence="2" type="ORF">RG47T_2167</name>
</gene>
<proteinExistence type="predicted"/>
<dbReference type="CDD" id="cd04301">
    <property type="entry name" value="NAT_SF"/>
    <property type="match status" value="1"/>
</dbReference>
<dbReference type="Proteomes" id="UP000186720">
    <property type="component" value="Unassembled WGS sequence"/>
</dbReference>
<dbReference type="AlphaFoldDB" id="A0A1Q5ZY70"/>
<name>A0A1Q5ZY70_9SPHI</name>
<dbReference type="InterPro" id="IPR016181">
    <property type="entry name" value="Acyl_CoA_acyltransferase"/>
</dbReference>
<comment type="caution">
    <text evidence="2">The sequence shown here is derived from an EMBL/GenBank/DDBJ whole genome shotgun (WGS) entry which is preliminary data.</text>
</comment>
<dbReference type="SUPFAM" id="SSF55729">
    <property type="entry name" value="Acyl-CoA N-acyltransferases (Nat)"/>
    <property type="match status" value="1"/>
</dbReference>
<evidence type="ECO:0000313" key="3">
    <source>
        <dbReference type="Proteomes" id="UP000186720"/>
    </source>
</evidence>
<sequence>MHNIIKGIPSDAERISELIIKIWSDCNISSIDKQKIFYLINQYQTPAIIRDQISNSTQSYLLLTWYGRLASFLSYSFLDDEPGIYIHQVYSLREMQGKGLLKALFNQIELIATNAGRQDIYICLDTQNLSLEYYSGLGFYVHPEKNLEIAKISDHKMIMHKKLRQY</sequence>
<reference evidence="2 3" key="1">
    <citation type="submission" date="2016-11" db="EMBL/GenBank/DDBJ databases">
        <title>Whole Genome Sequencing of Mucilaginibacter polytrichastri RG4-7(T) isolated from the moss sample.</title>
        <authorList>
            <person name="Li Y."/>
        </authorList>
    </citation>
    <scope>NUCLEOTIDE SEQUENCE [LARGE SCALE GENOMIC DNA]</scope>
    <source>
        <strain evidence="2 3">RG4-7</strain>
    </source>
</reference>
<evidence type="ECO:0000313" key="2">
    <source>
        <dbReference type="EMBL" id="OKS86710.1"/>
    </source>
</evidence>
<accession>A0A1Q5ZY70</accession>
<feature type="domain" description="N-acetyltransferase" evidence="1">
    <location>
        <begin position="18"/>
        <end position="164"/>
    </location>
</feature>
<keyword evidence="3" id="KW-1185">Reference proteome</keyword>
<dbReference type="RefSeq" id="WP_074489387.1">
    <property type="nucleotide sequence ID" value="NZ_FPAM01000004.1"/>
</dbReference>
<evidence type="ECO:0000259" key="1">
    <source>
        <dbReference type="PROSITE" id="PS51186"/>
    </source>
</evidence>
<dbReference type="Gene3D" id="3.40.630.30">
    <property type="match status" value="1"/>
</dbReference>
<protein>
    <recommendedName>
        <fullName evidence="1">N-acetyltransferase domain-containing protein</fullName>
    </recommendedName>
</protein>
<dbReference type="EMBL" id="MPPL01000001">
    <property type="protein sequence ID" value="OKS86710.1"/>
    <property type="molecule type" value="Genomic_DNA"/>
</dbReference>